<dbReference type="OrthoDB" id="2108802at2759"/>
<keyword evidence="4" id="KW-0812">Transmembrane</keyword>
<gene>
    <name evidence="6" type="ORF">BP5553_03074</name>
</gene>
<dbReference type="Proteomes" id="UP000254866">
    <property type="component" value="Unassembled WGS sequence"/>
</dbReference>
<evidence type="ECO:0000256" key="2">
    <source>
        <dbReference type="ARBA" id="ARBA00012755"/>
    </source>
</evidence>
<dbReference type="InterPro" id="IPR013785">
    <property type="entry name" value="Aldolase_TIM"/>
</dbReference>
<feature type="region of interest" description="Disordered" evidence="3">
    <location>
        <begin position="1"/>
        <end position="20"/>
    </location>
</feature>
<dbReference type="STRING" id="2656787.A0A370TTB7"/>
<feature type="transmembrane region" description="Helical" evidence="4">
    <location>
        <begin position="33"/>
        <end position="54"/>
    </location>
</feature>
<proteinExistence type="predicted"/>
<dbReference type="GeneID" id="43595923"/>
<organism evidence="6 7">
    <name type="scientific">Venustampulla echinocandica</name>
    <dbReference type="NCBI Taxonomy" id="2656787"/>
    <lineage>
        <taxon>Eukaryota</taxon>
        <taxon>Fungi</taxon>
        <taxon>Dikarya</taxon>
        <taxon>Ascomycota</taxon>
        <taxon>Pezizomycotina</taxon>
        <taxon>Leotiomycetes</taxon>
        <taxon>Helotiales</taxon>
        <taxon>Pleuroascaceae</taxon>
        <taxon>Venustampulla</taxon>
    </lineage>
</organism>
<name>A0A370TTB7_9HELO</name>
<reference evidence="6 7" key="1">
    <citation type="journal article" date="2018" name="IMA Fungus">
        <title>IMA Genome-F 9: Draft genome sequence of Annulohypoxylon stygium, Aspergillus mulundensis, Berkeleyomyces basicola (syn. Thielaviopsis basicola), Ceratocystis smalleyi, two Cercospora beticola strains, Coleophoma cylindrospora, Fusarium fracticaudum, Phialophora cf. hyalina, and Morchella septimelata.</title>
        <authorList>
            <person name="Wingfield B.D."/>
            <person name="Bills G.F."/>
            <person name="Dong Y."/>
            <person name="Huang W."/>
            <person name="Nel W.J."/>
            <person name="Swalarsk-Parry B.S."/>
            <person name="Vaghefi N."/>
            <person name="Wilken P.M."/>
            <person name="An Z."/>
            <person name="de Beer Z.W."/>
            <person name="De Vos L."/>
            <person name="Chen L."/>
            <person name="Duong T.A."/>
            <person name="Gao Y."/>
            <person name="Hammerbacher A."/>
            <person name="Kikkert J.R."/>
            <person name="Li Y."/>
            <person name="Li H."/>
            <person name="Li K."/>
            <person name="Li Q."/>
            <person name="Liu X."/>
            <person name="Ma X."/>
            <person name="Naidoo K."/>
            <person name="Pethybridge S.J."/>
            <person name="Sun J."/>
            <person name="Steenkamp E.T."/>
            <person name="van der Nest M.A."/>
            <person name="van Wyk S."/>
            <person name="Wingfield M.J."/>
            <person name="Xiong C."/>
            <person name="Yue Q."/>
            <person name="Zhang X."/>
        </authorList>
    </citation>
    <scope>NUCLEOTIDE SEQUENCE [LARGE SCALE GENOMIC DNA]</scope>
    <source>
        <strain evidence="6 7">BP 5553</strain>
    </source>
</reference>
<dbReference type="GO" id="GO:0004557">
    <property type="term" value="F:alpha-galactosidase activity"/>
    <property type="evidence" value="ECO:0007669"/>
    <property type="project" value="UniProtKB-EC"/>
</dbReference>
<dbReference type="EC" id="3.2.1.22" evidence="2"/>
<keyword evidence="4" id="KW-0472">Membrane</keyword>
<dbReference type="Pfam" id="PF03537">
    <property type="entry name" value="Glyco_hydro_114"/>
    <property type="match status" value="1"/>
</dbReference>
<comment type="caution">
    <text evidence="6">The sequence shown here is derived from an EMBL/GenBank/DDBJ whole genome shotgun (WGS) entry which is preliminary data.</text>
</comment>
<dbReference type="PANTHER" id="PTHR35273:SF2">
    <property type="entry name" value="ALPHA-GALACTOSIDASE"/>
    <property type="match status" value="1"/>
</dbReference>
<evidence type="ECO:0000313" key="6">
    <source>
        <dbReference type="EMBL" id="RDL38734.1"/>
    </source>
</evidence>
<sequence>MPLAMTPDDTSKQAATPTTSAQRLCFSPRTKRFWVILGLLVLAIGLGVGLGVGLTRGSSDNGDDDTPSPPKSPTNNTGPAAGTYWKPAAGTTWQIVLQQALGTTAPNVSVYDIDLFDNNATIINTLHGMNRKVICYFSAGSYEDFRPDSDQFKKSDYGKELKGWPGEFWLDIRSENVRSIMKARLKVAASMGCDGVDPDNVDGFANDSGFPLNTTNTLDFLTFLAEEAHGLGMAIGLKNAGDLVGATVDFLQWEVNEQCVQYEECKSFRPFVDAGKPVFNIEYVDGKGVSTKQKVCGDNSRSGFSTLLKNMDLSDWVEAC</sequence>
<evidence type="ECO:0000256" key="4">
    <source>
        <dbReference type="SAM" id="Phobius"/>
    </source>
</evidence>
<dbReference type="AlphaFoldDB" id="A0A370TTB7"/>
<evidence type="ECO:0000313" key="7">
    <source>
        <dbReference type="Proteomes" id="UP000254866"/>
    </source>
</evidence>
<comment type="catalytic activity">
    <reaction evidence="1">
        <text>Hydrolysis of terminal, non-reducing alpha-D-galactose residues in alpha-D-galactosides, including galactose oligosaccharides, galactomannans and galactolipids.</text>
        <dbReference type="EC" id="3.2.1.22"/>
    </reaction>
</comment>
<protein>
    <recommendedName>
        <fullName evidence="2">alpha-galactosidase</fullName>
        <ecNumber evidence="2">3.2.1.22</ecNumber>
    </recommendedName>
</protein>
<accession>A0A370TTB7</accession>
<feature type="region of interest" description="Disordered" evidence="3">
    <location>
        <begin position="58"/>
        <end position="83"/>
    </location>
</feature>
<dbReference type="PANTHER" id="PTHR35273">
    <property type="entry name" value="ALPHA-1,4 POLYGALACTOSAMINIDASE, PUTATIVE (AFU_ORTHOLOGUE AFUA_3G07890)-RELATED"/>
    <property type="match status" value="1"/>
</dbReference>
<dbReference type="Gene3D" id="3.20.20.70">
    <property type="entry name" value="Aldolase class I"/>
    <property type="match status" value="1"/>
</dbReference>
<evidence type="ECO:0000256" key="1">
    <source>
        <dbReference type="ARBA" id="ARBA00001255"/>
    </source>
</evidence>
<feature type="domain" description="Glycoside-hydrolase family GH114 TIM-barrel" evidence="5">
    <location>
        <begin position="92"/>
        <end position="315"/>
    </location>
</feature>
<evidence type="ECO:0000256" key="3">
    <source>
        <dbReference type="SAM" id="MobiDB-lite"/>
    </source>
</evidence>
<dbReference type="InterPro" id="IPR017853">
    <property type="entry name" value="GH"/>
</dbReference>
<evidence type="ECO:0000259" key="5">
    <source>
        <dbReference type="Pfam" id="PF03537"/>
    </source>
</evidence>
<dbReference type="InterPro" id="IPR004352">
    <property type="entry name" value="GH114_TIM-barrel"/>
</dbReference>
<dbReference type="RefSeq" id="XP_031871390.1">
    <property type="nucleotide sequence ID" value="XM_032011697.1"/>
</dbReference>
<keyword evidence="4" id="KW-1133">Transmembrane helix</keyword>
<dbReference type="EMBL" id="NPIC01000002">
    <property type="protein sequence ID" value="RDL38734.1"/>
    <property type="molecule type" value="Genomic_DNA"/>
</dbReference>
<dbReference type="SUPFAM" id="SSF51445">
    <property type="entry name" value="(Trans)glycosidases"/>
    <property type="match status" value="1"/>
</dbReference>
<keyword evidence="7" id="KW-1185">Reference proteome</keyword>